<dbReference type="InterPro" id="IPR023393">
    <property type="entry name" value="START-like_dom_sf"/>
</dbReference>
<dbReference type="PANTHER" id="PTHR36166">
    <property type="entry name" value="CHROMOSOME 9, WHOLE GENOME SHOTGUN SEQUENCE"/>
    <property type="match status" value="1"/>
</dbReference>
<sequence>MSISSEIVINAPLKNVVETFYEFDDYPNWSEFIDSIKKETVLEPGHRLAVTISINGKPNLFNPTILEKTPTKFVWSGELLSRYVFRGNHSFEFVDSGEIKTKVIQTEIFSGLIASLVLWQIGDATKKGFESYNESLKKKCEHGEINS</sequence>
<dbReference type="Pfam" id="PF10604">
    <property type="entry name" value="Polyketide_cyc2"/>
    <property type="match status" value="1"/>
</dbReference>
<dbReference type="PANTHER" id="PTHR36166:SF1">
    <property type="entry name" value="SRPBCC DOMAIN-CONTAINING PROTEIN"/>
    <property type="match status" value="1"/>
</dbReference>
<dbReference type="OMA" id="SYPEWNP"/>
<dbReference type="OrthoDB" id="509124at2759"/>
<dbReference type="SUPFAM" id="SSF55961">
    <property type="entry name" value="Bet v1-like"/>
    <property type="match status" value="1"/>
</dbReference>
<dbReference type="STRING" id="559304.G8YML2"/>
<dbReference type="HOGENOM" id="CLU_069867_4_1_1"/>
<gene>
    <name evidence="1" type="primary">Piso0_001223</name>
    <name evidence="1" type="ORF">GNLVRS01_PISO0E00488g</name>
</gene>
<dbReference type="Proteomes" id="UP000005222">
    <property type="component" value="Chromosome E"/>
</dbReference>
<reference evidence="1 2" key="1">
    <citation type="journal article" date="2012" name="G3 (Bethesda)">
        <title>Pichia sorbitophila, an interspecies yeast hybrid reveals early steps of genome resolution following polyploidization.</title>
        <authorList>
            <person name="Leh Louis V."/>
            <person name="Despons L."/>
            <person name="Friedrich A."/>
            <person name="Martin T."/>
            <person name="Durrens P."/>
            <person name="Casaregola S."/>
            <person name="Neuveglise C."/>
            <person name="Fairhead C."/>
            <person name="Marck C."/>
            <person name="Cruz J.A."/>
            <person name="Straub M.L."/>
            <person name="Kugler V."/>
            <person name="Sacerdot C."/>
            <person name="Uzunov Z."/>
            <person name="Thierry A."/>
            <person name="Weiss S."/>
            <person name="Bleykasten C."/>
            <person name="De Montigny J."/>
            <person name="Jacques N."/>
            <person name="Jung P."/>
            <person name="Lemaire M."/>
            <person name="Mallet S."/>
            <person name="Morel G."/>
            <person name="Richard G.F."/>
            <person name="Sarkar A."/>
            <person name="Savel G."/>
            <person name="Schacherer J."/>
            <person name="Seret M.L."/>
            <person name="Talla E."/>
            <person name="Samson G."/>
            <person name="Jubin C."/>
            <person name="Poulain J."/>
            <person name="Vacherie B."/>
            <person name="Barbe V."/>
            <person name="Pelletier E."/>
            <person name="Sherman D.J."/>
            <person name="Westhof E."/>
            <person name="Weissenbach J."/>
            <person name="Baret P.V."/>
            <person name="Wincker P."/>
            <person name="Gaillardin C."/>
            <person name="Dujon B."/>
            <person name="Souciet J.L."/>
        </authorList>
    </citation>
    <scope>NUCLEOTIDE SEQUENCE [LARGE SCALE GENOMIC DNA]</scope>
    <source>
        <strain evidence="2">ATCC MYA-4447 / BCRC 22081 / CBS 7064 / NBRC 10061 / NRRL Y-12695</strain>
    </source>
</reference>
<accession>G8YML2</accession>
<evidence type="ECO:0000313" key="1">
    <source>
        <dbReference type="EMBL" id="CCE79180.1"/>
    </source>
</evidence>
<protein>
    <submittedName>
        <fullName evidence="1">Piso0_001223 protein</fullName>
    </submittedName>
</protein>
<name>G8YML2_PICSO</name>
<organism evidence="1 2">
    <name type="scientific">Pichia sorbitophila (strain ATCC MYA-4447 / BCRC 22081 / CBS 7064 / NBRC 10061 / NRRL Y-12695)</name>
    <name type="common">Hybrid yeast</name>
    <dbReference type="NCBI Taxonomy" id="559304"/>
    <lineage>
        <taxon>Eukaryota</taxon>
        <taxon>Fungi</taxon>
        <taxon>Dikarya</taxon>
        <taxon>Ascomycota</taxon>
        <taxon>Saccharomycotina</taxon>
        <taxon>Pichiomycetes</taxon>
        <taxon>Debaryomycetaceae</taxon>
        <taxon>Millerozyma</taxon>
    </lineage>
</organism>
<dbReference type="EMBL" id="FO082055">
    <property type="protein sequence ID" value="CCE79180.1"/>
    <property type="molecule type" value="Genomic_DNA"/>
</dbReference>
<proteinExistence type="predicted"/>
<dbReference type="CDD" id="cd07822">
    <property type="entry name" value="SRPBCC_4"/>
    <property type="match status" value="1"/>
</dbReference>
<dbReference type="eggNOG" id="ENOG502S64G">
    <property type="taxonomic scope" value="Eukaryota"/>
</dbReference>
<dbReference type="InParanoid" id="G8YML2"/>
<dbReference type="AlphaFoldDB" id="G8YML2"/>
<dbReference type="InterPro" id="IPR019587">
    <property type="entry name" value="Polyketide_cyclase/dehydratase"/>
</dbReference>
<evidence type="ECO:0000313" key="2">
    <source>
        <dbReference type="Proteomes" id="UP000005222"/>
    </source>
</evidence>
<keyword evidence="2" id="KW-1185">Reference proteome</keyword>
<dbReference type="Gene3D" id="3.30.530.20">
    <property type="match status" value="1"/>
</dbReference>